<dbReference type="RefSeq" id="XP_011134442.1">
    <property type="nucleotide sequence ID" value="XM_011136140.1"/>
</dbReference>
<evidence type="ECO:0000313" key="1">
    <source>
        <dbReference type="EMBL" id="EZG69372.1"/>
    </source>
</evidence>
<keyword evidence="2" id="KW-1185">Reference proteome</keyword>
<evidence type="ECO:0000313" key="2">
    <source>
        <dbReference type="Proteomes" id="UP000019763"/>
    </source>
</evidence>
<gene>
    <name evidence="1" type="ORF">GNI_058430</name>
</gene>
<protein>
    <submittedName>
        <fullName evidence="1">Uncharacterized protein</fullName>
    </submittedName>
</protein>
<reference evidence="1" key="1">
    <citation type="submission" date="2013-12" db="EMBL/GenBank/DDBJ databases">
        <authorList>
            <person name="Omoto C.K."/>
            <person name="Sibley D."/>
            <person name="Venepally P."/>
            <person name="Hadjithomas M."/>
            <person name="Karamycheva S."/>
            <person name="Brunk B."/>
            <person name="Roos D."/>
            <person name="Caler E."/>
            <person name="Lorenzi H."/>
        </authorList>
    </citation>
    <scope>NUCLEOTIDE SEQUENCE</scope>
</reference>
<comment type="caution">
    <text evidence="1">The sequence shown here is derived from an EMBL/GenBank/DDBJ whole genome shotgun (WGS) entry which is preliminary data.</text>
</comment>
<dbReference type="GeneID" id="22912143"/>
<organism evidence="1 2">
    <name type="scientific">Gregarina niphandrodes</name>
    <name type="common">Septate eugregarine</name>
    <dbReference type="NCBI Taxonomy" id="110365"/>
    <lineage>
        <taxon>Eukaryota</taxon>
        <taxon>Sar</taxon>
        <taxon>Alveolata</taxon>
        <taxon>Apicomplexa</taxon>
        <taxon>Conoidasida</taxon>
        <taxon>Gregarinasina</taxon>
        <taxon>Eugregarinorida</taxon>
        <taxon>Gregarinidae</taxon>
        <taxon>Gregarina</taxon>
    </lineage>
</organism>
<accession>A0A023B8K8</accession>
<dbReference type="VEuPathDB" id="CryptoDB:GNI_058430"/>
<dbReference type="Proteomes" id="UP000019763">
    <property type="component" value="Unassembled WGS sequence"/>
</dbReference>
<dbReference type="EMBL" id="AFNH02000444">
    <property type="protein sequence ID" value="EZG69372.1"/>
    <property type="molecule type" value="Genomic_DNA"/>
</dbReference>
<dbReference type="AlphaFoldDB" id="A0A023B8K8"/>
<proteinExistence type="predicted"/>
<sequence>MDGCSFYRVEVKVPERLAEKEQVIELIVASKKSGVNDPAFNLFGDPDKLQLAAGSELNEAIDSVVLDRLIEFLCHGIIRHSRGKMSQKLQSQLAEEVAGSYGSQLREVTTDNAVQCMSIDNLRDEDVIRVEACARVSEREYWVNEQIWELTHQEDEREDDDQALLSQFRKRFSSVVQPAVFWLIQGRVTANRMVESLRLALGSVRQVVERHPRLTVGVMAGMTFSGGALILWPRRSEWSSGQDAMIPTIDTLVCKRGLGMGLGDPADFWPSFDCFLEEHPCICGPKLQDCTPTDVICNSTTGLLSMTWGIAPELGDSPDWARWLKCRSDEAGFEIKGKVSIQNTNPGPIGTDGYRIALTAKNHKNEVFRHNVLCCTTGCGQ</sequence>
<name>A0A023B8K8_GRENI</name>